<keyword evidence="6 15" id="KW-0479">Metal-binding</keyword>
<keyword evidence="18" id="KW-1185">Reference proteome</keyword>
<dbReference type="STRING" id="329726.AM1_1129"/>
<evidence type="ECO:0000256" key="7">
    <source>
        <dbReference type="ARBA" id="ARBA00022982"/>
    </source>
</evidence>
<evidence type="ECO:0000256" key="1">
    <source>
        <dbReference type="ARBA" id="ARBA00004376"/>
    </source>
</evidence>
<keyword evidence="9 15" id="KW-0408">Iron</keyword>
<dbReference type="PDB" id="7YMI">
    <property type="method" value="EM"/>
    <property type="resolution" value="3.30 A"/>
    <property type="chains" value="F/f=1-99"/>
</dbReference>
<dbReference type="InterPro" id="IPR006241">
    <property type="entry name" value="PSII_cyt_b559_bsu"/>
</dbReference>
<dbReference type="InterPro" id="IPR009388">
    <property type="entry name" value="PSII_PsbY"/>
</dbReference>
<keyword evidence="8 14" id="KW-1133">Transmembrane helix</keyword>
<dbReference type="HAMAP" id="MF_00717">
    <property type="entry name" value="PSII_PsbY"/>
    <property type="match status" value="1"/>
</dbReference>
<evidence type="ECO:0000256" key="2">
    <source>
        <dbReference type="ARBA" id="ARBA00022448"/>
    </source>
</evidence>
<organism evidence="17 18">
    <name type="scientific">Acaryochloris marina (strain MBIC 11017)</name>
    <dbReference type="NCBI Taxonomy" id="329726"/>
    <lineage>
        <taxon>Bacteria</taxon>
        <taxon>Bacillati</taxon>
        <taxon>Cyanobacteriota</taxon>
        <taxon>Cyanophyceae</taxon>
        <taxon>Acaryochloridales</taxon>
        <taxon>Acaryochloridaceae</taxon>
        <taxon>Acaryochloris</taxon>
    </lineage>
</organism>
<feature type="transmembrane region" description="Helical" evidence="15">
    <location>
        <begin position="20"/>
        <end position="45"/>
    </location>
</feature>
<dbReference type="HOGENOM" id="CLU_2313956_0_0_3"/>
<feature type="topological domain" description="Lumenal" evidence="14">
    <location>
        <begin position="85"/>
        <end position="99"/>
    </location>
</feature>
<dbReference type="InterPro" id="IPR006216">
    <property type="entry name" value="PSII_cyt_b559_CS"/>
</dbReference>
<evidence type="ECO:0000256" key="8">
    <source>
        <dbReference type="ARBA" id="ARBA00022989"/>
    </source>
</evidence>
<keyword evidence="7 15" id="KW-0249">Electron transport</keyword>
<evidence type="ECO:0000256" key="4">
    <source>
        <dbReference type="ARBA" id="ARBA00022617"/>
    </source>
</evidence>
<sequence>MTARTQLQRPPQRKYPIYTVRWLAVHTLGVPLVWFLGAIASMQFINRMDAYEAVAPTMIAGIDLRLALVLAPILFSVVWNVIFFGGPTLQELQEVLQRE</sequence>
<evidence type="ECO:0000256" key="5">
    <source>
        <dbReference type="ARBA" id="ARBA00022692"/>
    </source>
</evidence>
<evidence type="ECO:0000256" key="9">
    <source>
        <dbReference type="ARBA" id="ARBA00023004"/>
    </source>
</evidence>
<comment type="similarity">
    <text evidence="14">Belongs to the PsbY family.</text>
</comment>
<name>B0C2V2_ACAM1</name>
<dbReference type="eggNOG" id="ENOG50332KX">
    <property type="taxonomic scope" value="Bacteria"/>
</dbReference>
<dbReference type="SMR" id="B0C2V2"/>
<proteinExistence type="evidence at protein level"/>
<feature type="binding site" evidence="20">
    <location>
        <position position="22"/>
    </location>
    <ligand>
        <name>heme b</name>
        <dbReference type="ChEBI" id="CHEBI:60344"/>
    </ligand>
</feature>
<dbReference type="GO" id="GO:0031676">
    <property type="term" value="C:plasma membrane-derived thylakoid membrane"/>
    <property type="evidence" value="ECO:0007669"/>
    <property type="project" value="UniProtKB-SubCell"/>
</dbReference>
<dbReference type="EMDB" id="EMD-33933"/>
<feature type="transmembrane region" description="Helical" evidence="15">
    <location>
        <begin position="66"/>
        <end position="86"/>
    </location>
</feature>
<comment type="function">
    <text evidence="14">Loosely associated component of the core of photosystem II (PSII). PSII is a light-driven water plastoquinone oxidoreductase, using light energy to abstract electrons from H(2)O, generating a proton gradient subsequently used for ATP formation.</text>
</comment>
<comment type="subunit">
    <text evidence="14">PSII is composed of 1 copy each of membrane proteins PsbA, PsbB, PsbC, PsbD, PsbE, PsbF, PsbH, PsbI, PsbJ, PsbK, PsbL, PsbM, PsbT, PsbX, PsbY, PsbZ, Psb30/Ycf12, peripheral proteins PsbO, CyanoQ (PsbQ), PsbU, PsbV and a large number of cofactors. It forms dimeric complexes.</text>
</comment>
<evidence type="ECO:0000256" key="12">
    <source>
        <dbReference type="ARBA" id="ARBA00023276"/>
    </source>
</evidence>
<dbReference type="NCBIfam" id="TIGR01333">
    <property type="entry name" value="cyt_b559_beta"/>
    <property type="match status" value="1"/>
</dbReference>
<dbReference type="Proteomes" id="UP000000268">
    <property type="component" value="Chromosome"/>
</dbReference>
<comment type="subunit">
    <text evidence="15">Heterodimer of an alpha subunit and a beta subunit.</text>
</comment>
<evidence type="ECO:0000256" key="14">
    <source>
        <dbReference type="HAMAP-Rule" id="MF_00717"/>
    </source>
</evidence>
<evidence type="ECO:0000313" key="18">
    <source>
        <dbReference type="Proteomes" id="UP000000268"/>
    </source>
</evidence>
<dbReference type="PDB" id="7YMM">
    <property type="method" value="EM"/>
    <property type="resolution" value="3.60 A"/>
    <property type="chains" value="1F/2F/3F/4F=1-99"/>
</dbReference>
<keyword evidence="5 14" id="KW-0812">Transmembrane</keyword>
<dbReference type="EMBL" id="CP000828">
    <property type="protein sequence ID" value="ABW26168.1"/>
    <property type="molecule type" value="Genomic_DNA"/>
</dbReference>
<dbReference type="AlphaFoldDB" id="B0C2V2"/>
<comment type="subcellular location">
    <subcellularLocation>
        <location evidence="1 14 15">Cellular thylakoid membrane</location>
        <topology evidence="1 14 15">Single-pass membrane protein</topology>
    </subcellularLocation>
</comment>
<feature type="topological domain" description="Lumenal" evidence="14">
    <location>
        <begin position="1"/>
        <end position="65"/>
    </location>
</feature>
<evidence type="ECO:0007829" key="20">
    <source>
        <dbReference type="PDB" id="7YMM"/>
    </source>
</evidence>
<comment type="caution">
    <text evidence="15">Lacks conserved residue(s) required for the propagation of feature annotation.</text>
</comment>
<keyword evidence="11 14" id="KW-0472">Membrane</keyword>
<dbReference type="KEGG" id="amr:AM1_1129"/>
<accession>B0C2V2</accession>
<dbReference type="PROSITE" id="PS00537">
    <property type="entry name" value="CYTOCHROME_B559"/>
    <property type="match status" value="1"/>
</dbReference>
<feature type="binding site" evidence="20">
    <location>
        <position position="21"/>
    </location>
    <ligand>
        <name>heme b</name>
        <dbReference type="ChEBI" id="CHEBI:60344"/>
    </ligand>
</feature>
<gene>
    <name evidence="17" type="primary">psbF</name>
    <name evidence="14" type="synonym">psbY</name>
    <name evidence="17" type="ordered locus">AM1_1129</name>
</gene>
<dbReference type="Pfam" id="PF00283">
    <property type="entry name" value="Cytochrom_B559"/>
    <property type="match status" value="1"/>
</dbReference>
<protein>
    <recommendedName>
        <fullName evidence="14">Photosystem II reaction center protein Y</fullName>
    </recommendedName>
</protein>
<keyword evidence="19 20" id="KW-0002">3D-structure</keyword>
<dbReference type="SUPFAM" id="SSF161045">
    <property type="entry name" value="Cytochrome b559 subunits"/>
    <property type="match status" value="1"/>
</dbReference>
<dbReference type="GO" id="GO:0030145">
    <property type="term" value="F:manganese ion binding"/>
    <property type="evidence" value="ECO:0007669"/>
    <property type="project" value="InterPro"/>
</dbReference>
<dbReference type="InterPro" id="IPR013081">
    <property type="entry name" value="PSII_cyt_b559_N"/>
</dbReference>
<evidence type="ECO:0000313" key="17">
    <source>
        <dbReference type="EMBL" id="ABW26168.1"/>
    </source>
</evidence>
<dbReference type="GO" id="GO:0009767">
    <property type="term" value="P:photosynthetic electron transport chain"/>
    <property type="evidence" value="ECO:0007669"/>
    <property type="project" value="InterPro"/>
</dbReference>
<reference evidence="19 20" key="2">
    <citation type="journal article" date="2024" name="Sci. Adv.">
        <title>Structure of a unique PSII-Pcb tetrameric megacomplex in a chlorophyll &lt;i&gt;d&lt;/i&gt;-containing cyanobacterium.</title>
        <authorList>
            <person name="Shen L."/>
            <person name="Gao Y."/>
            <person name="Tang K."/>
            <person name="Qi R."/>
            <person name="Fu L."/>
            <person name="Chen J.H."/>
            <person name="Wang W."/>
            <person name="Ma X."/>
            <person name="Li P."/>
            <person name="Chen M."/>
            <person name="Kuang T."/>
            <person name="Zhang X."/>
            <person name="Shen J.R."/>
            <person name="Wang P."/>
            <person name="Han G."/>
        </authorList>
    </citation>
    <scope>STRUCTURE BY ELECTRON MICROSCOPY (3.30 ANGSTROMS) IN COMPLEX WITH HEME B</scope>
</reference>
<evidence type="ECO:0000259" key="16">
    <source>
        <dbReference type="Pfam" id="PF00283"/>
    </source>
</evidence>
<keyword evidence="3 14" id="KW-0602">Photosynthesis</keyword>
<comment type="function">
    <text evidence="13 15">This b-type cytochrome is tightly associated with the reaction center of photosystem II (PSII). PSII is a light-driven water:plastoquinone oxidoreductase that uses light energy to abstract electrons from H(2)O, generating O(2) and a proton gradient subsequently used for ATP formation. It consists of a core antenna complex that captures photons, and an electron transfer chain that converts photonic excitation into a charge separation.</text>
</comment>
<evidence type="ECO:0000256" key="10">
    <source>
        <dbReference type="ARBA" id="ARBA00023078"/>
    </source>
</evidence>
<keyword evidence="10 14" id="KW-0793">Thylakoid</keyword>
<dbReference type="EMDB" id="EMD-33929"/>
<keyword evidence="12 14" id="KW-0604">Photosystem II</keyword>
<keyword evidence="4 15" id="KW-0349">Heme</keyword>
<evidence type="ECO:0007829" key="19">
    <source>
        <dbReference type="PDB" id="7YMI"/>
    </source>
</evidence>
<comment type="similarity">
    <text evidence="15">Belongs to the PsbE/PsbF family.</text>
</comment>
<keyword evidence="2 15" id="KW-0813">Transport</keyword>
<dbReference type="OrthoDB" id="560259at2"/>
<evidence type="ECO:0000256" key="13">
    <source>
        <dbReference type="ARBA" id="ARBA00037211"/>
    </source>
</evidence>
<evidence type="ECO:0000256" key="15">
    <source>
        <dbReference type="RuleBase" id="RU004529"/>
    </source>
</evidence>
<evidence type="ECO:0000256" key="3">
    <source>
        <dbReference type="ARBA" id="ARBA00022531"/>
    </source>
</evidence>
<reference evidence="17 18" key="1">
    <citation type="journal article" date="2008" name="Proc. Natl. Acad. Sci. U.S.A.">
        <title>Niche adaptation and genome expansion in the chlorophyll d-producing cyanobacterium Acaryochloris marina.</title>
        <authorList>
            <person name="Swingley W.D."/>
            <person name="Chen M."/>
            <person name="Cheung P.C."/>
            <person name="Conrad A.L."/>
            <person name="Dejesa L.C."/>
            <person name="Hao J."/>
            <person name="Honchak B.M."/>
            <person name="Karbach L.E."/>
            <person name="Kurdoglu A."/>
            <person name="Lahiri S."/>
            <person name="Mastrian S.D."/>
            <person name="Miyashita H."/>
            <person name="Page L."/>
            <person name="Ramakrishna P."/>
            <person name="Satoh S."/>
            <person name="Sattley W.M."/>
            <person name="Shimada Y."/>
            <person name="Taylor H.L."/>
            <person name="Tomo T."/>
            <person name="Tsuchiya T."/>
            <person name="Wang Z.T."/>
            <person name="Raymond J."/>
            <person name="Mimuro M."/>
            <person name="Blankenship R.E."/>
            <person name="Touchman J.W."/>
        </authorList>
    </citation>
    <scope>NUCLEOTIDE SEQUENCE [LARGE SCALE GENOMIC DNA]</scope>
    <source>
        <strain evidence="18">MBIC 11017</strain>
    </source>
</reference>
<feature type="domain" description="Photosystem II cytochrome b559 N-terminal" evidence="16">
    <location>
        <begin position="13"/>
        <end position="37"/>
    </location>
</feature>
<dbReference type="GO" id="GO:0020037">
    <property type="term" value="F:heme binding"/>
    <property type="evidence" value="ECO:0007669"/>
    <property type="project" value="InterPro"/>
</dbReference>
<evidence type="ECO:0000256" key="6">
    <source>
        <dbReference type="ARBA" id="ARBA00022723"/>
    </source>
</evidence>
<evidence type="ECO:0000256" key="11">
    <source>
        <dbReference type="ARBA" id="ARBA00023136"/>
    </source>
</evidence>
<dbReference type="GO" id="GO:0009539">
    <property type="term" value="C:photosystem II reaction center"/>
    <property type="evidence" value="ECO:0007669"/>
    <property type="project" value="InterPro"/>
</dbReference>